<dbReference type="AlphaFoldDB" id="A0AAV2FC97"/>
<dbReference type="Proteomes" id="UP001497516">
    <property type="component" value="Chromosome 6"/>
</dbReference>
<proteinExistence type="predicted"/>
<name>A0AAV2FC97_9ROSI</name>
<evidence type="ECO:0000313" key="2">
    <source>
        <dbReference type="Proteomes" id="UP001497516"/>
    </source>
</evidence>
<protein>
    <submittedName>
        <fullName evidence="1">Uncharacterized protein</fullName>
    </submittedName>
</protein>
<gene>
    <name evidence="1" type="ORF">LTRI10_LOCUS35789</name>
</gene>
<reference evidence="1 2" key="1">
    <citation type="submission" date="2024-04" db="EMBL/GenBank/DDBJ databases">
        <authorList>
            <person name="Fracassetti M."/>
        </authorList>
    </citation>
    <scope>NUCLEOTIDE SEQUENCE [LARGE SCALE GENOMIC DNA]</scope>
</reference>
<dbReference type="EMBL" id="OZ034819">
    <property type="protein sequence ID" value="CAL1395348.1"/>
    <property type="molecule type" value="Genomic_DNA"/>
</dbReference>
<accession>A0AAV2FC97</accession>
<keyword evidence="2" id="KW-1185">Reference proteome</keyword>
<sequence length="83" mass="9703">MDLSIAGIERNLQLLELAEWRYHAYENTLLNKERTKRLHDARLRGPKKFQVGDRVLFFNARLKLFSGKLRRGGRDLSTGEQSC</sequence>
<evidence type="ECO:0000313" key="1">
    <source>
        <dbReference type="EMBL" id="CAL1395348.1"/>
    </source>
</evidence>
<organism evidence="1 2">
    <name type="scientific">Linum trigynum</name>
    <dbReference type="NCBI Taxonomy" id="586398"/>
    <lineage>
        <taxon>Eukaryota</taxon>
        <taxon>Viridiplantae</taxon>
        <taxon>Streptophyta</taxon>
        <taxon>Embryophyta</taxon>
        <taxon>Tracheophyta</taxon>
        <taxon>Spermatophyta</taxon>
        <taxon>Magnoliopsida</taxon>
        <taxon>eudicotyledons</taxon>
        <taxon>Gunneridae</taxon>
        <taxon>Pentapetalae</taxon>
        <taxon>rosids</taxon>
        <taxon>fabids</taxon>
        <taxon>Malpighiales</taxon>
        <taxon>Linaceae</taxon>
        <taxon>Linum</taxon>
    </lineage>
</organism>